<evidence type="ECO:0000313" key="3">
    <source>
        <dbReference type="EMBL" id="THD26653.1"/>
    </source>
</evidence>
<sequence>MLLLTLSRRNDQLAHELEESERKAKLVTDENIYLMCKHRNSSQLSSAEITRTNKQQHPLPSLSCNGNTVFDFTDPNVSISAEAFLSALDSRSAGSSPHPCRSTPTTPTLSRSQMGSSVLSFTDTSDRGAASRLTTPTVNSFSLVPPGIMRSTIPESHPDVELPMARPINSPSNRFDTKNAPEAVTCTCMPNGPVLCECAVQAVRIQRHLLRCRRQLFKETNRIQDLKVTIEAYRIALENQFKRNRSLSTELAALLNLVPYKACSGTLFEEATTMSELQKTTQHENTDVICAELNPSTVFRNLLLWFHQNLDNVAVAVNRLNTPNFCTCGVSRQNYNRADKTFDRGSLDSLYGASGDAEYRKIGRSTSRHLPTGSGRRIARLRDSRSLTDLRLDVDEATIVKESPSTSPSGFPHSSSPERIRKRIQNLKVSHTLGAAAKVRSRARSVELIPVLNSDGRDHSSGRQPSEETRSSLSVMSELVVKISELTEILAKQELIADITATAVSR</sequence>
<feature type="compositionally biased region" description="Low complexity" evidence="2">
    <location>
        <begin position="403"/>
        <end position="417"/>
    </location>
</feature>
<feature type="region of interest" description="Disordered" evidence="2">
    <location>
        <begin position="90"/>
        <end position="132"/>
    </location>
</feature>
<feature type="coiled-coil region" evidence="1">
    <location>
        <begin position="3"/>
        <end position="30"/>
    </location>
</feature>
<dbReference type="AlphaFoldDB" id="A0A4E0RG42"/>
<gene>
    <name evidence="3" type="ORF">D915_002689</name>
</gene>
<organism evidence="3 4">
    <name type="scientific">Fasciola hepatica</name>
    <name type="common">Liver fluke</name>
    <dbReference type="NCBI Taxonomy" id="6192"/>
    <lineage>
        <taxon>Eukaryota</taxon>
        <taxon>Metazoa</taxon>
        <taxon>Spiralia</taxon>
        <taxon>Lophotrochozoa</taxon>
        <taxon>Platyhelminthes</taxon>
        <taxon>Trematoda</taxon>
        <taxon>Digenea</taxon>
        <taxon>Plagiorchiida</taxon>
        <taxon>Echinostomata</taxon>
        <taxon>Echinostomatoidea</taxon>
        <taxon>Fasciolidae</taxon>
        <taxon>Fasciola</taxon>
    </lineage>
</organism>
<name>A0A4E0RG42_FASHE</name>
<keyword evidence="1" id="KW-0175">Coiled coil</keyword>
<evidence type="ECO:0000313" key="4">
    <source>
        <dbReference type="Proteomes" id="UP000230066"/>
    </source>
</evidence>
<dbReference type="Proteomes" id="UP000230066">
    <property type="component" value="Unassembled WGS sequence"/>
</dbReference>
<dbReference type="EMBL" id="JXXN02000669">
    <property type="protein sequence ID" value="THD26653.1"/>
    <property type="molecule type" value="Genomic_DNA"/>
</dbReference>
<feature type="region of interest" description="Disordered" evidence="2">
    <location>
        <begin position="399"/>
        <end position="418"/>
    </location>
</feature>
<feature type="region of interest" description="Disordered" evidence="2">
    <location>
        <begin position="451"/>
        <end position="472"/>
    </location>
</feature>
<comment type="caution">
    <text evidence="3">The sequence shown here is derived from an EMBL/GenBank/DDBJ whole genome shotgun (WGS) entry which is preliminary data.</text>
</comment>
<proteinExistence type="predicted"/>
<feature type="compositionally biased region" description="Basic and acidic residues" evidence="2">
    <location>
        <begin position="455"/>
        <end position="470"/>
    </location>
</feature>
<protein>
    <submittedName>
        <fullName evidence="3">Uncharacterized protein</fullName>
    </submittedName>
</protein>
<reference evidence="3" key="1">
    <citation type="submission" date="2019-03" db="EMBL/GenBank/DDBJ databases">
        <title>Improved annotation for the trematode Fasciola hepatica.</title>
        <authorList>
            <person name="Choi Y.-J."/>
            <person name="Martin J."/>
            <person name="Mitreva M."/>
        </authorList>
    </citation>
    <scope>NUCLEOTIDE SEQUENCE [LARGE SCALE GENOMIC DNA]</scope>
</reference>
<evidence type="ECO:0000256" key="2">
    <source>
        <dbReference type="SAM" id="MobiDB-lite"/>
    </source>
</evidence>
<feature type="compositionally biased region" description="Polar residues" evidence="2">
    <location>
        <begin position="109"/>
        <end position="123"/>
    </location>
</feature>
<evidence type="ECO:0000256" key="1">
    <source>
        <dbReference type="SAM" id="Coils"/>
    </source>
</evidence>
<accession>A0A4E0RG42</accession>
<keyword evidence="4" id="KW-1185">Reference proteome</keyword>